<dbReference type="SUPFAM" id="SSF52283">
    <property type="entry name" value="Formate/glycerate dehydrogenase catalytic domain-like"/>
    <property type="match status" value="1"/>
</dbReference>
<dbReference type="InterPro" id="IPR036291">
    <property type="entry name" value="NAD(P)-bd_dom_sf"/>
</dbReference>
<dbReference type="GO" id="GO:0033711">
    <property type="term" value="F:4-phosphoerythronate dehydrogenase activity"/>
    <property type="evidence" value="ECO:0007669"/>
    <property type="project" value="UniProtKB-EC"/>
</dbReference>
<dbReference type="EC" id="1.1.1.290" evidence="5"/>
<dbReference type="CDD" id="cd12158">
    <property type="entry name" value="ErythrP_dh"/>
    <property type="match status" value="1"/>
</dbReference>
<dbReference type="HAMAP" id="MF_01825">
    <property type="entry name" value="PdxB"/>
    <property type="match status" value="1"/>
</dbReference>
<feature type="active site" evidence="5">
    <location>
        <position position="209"/>
    </location>
</feature>
<dbReference type="InterPro" id="IPR050418">
    <property type="entry name" value="D-iso_2-hydroxyacid_DH_PdxB"/>
</dbReference>
<dbReference type="InterPro" id="IPR006140">
    <property type="entry name" value="D-isomer_DH_NAD-bd"/>
</dbReference>
<evidence type="ECO:0000313" key="7">
    <source>
        <dbReference type="EMBL" id="KOO69465.1"/>
    </source>
</evidence>
<dbReference type="SUPFAM" id="SSF51735">
    <property type="entry name" value="NAD(P)-binding Rossmann-fold domains"/>
    <property type="match status" value="1"/>
</dbReference>
<name>A0A8E1QZ08_9BACT</name>
<dbReference type="Gene3D" id="3.40.50.720">
    <property type="entry name" value="NAD(P)-binding Rossmann-like Domain"/>
    <property type="match status" value="2"/>
</dbReference>
<keyword evidence="4 5" id="KW-0664">Pyridoxine biosynthesis</keyword>
<dbReference type="UniPathway" id="UPA00244">
    <property type="reaction ID" value="UER00310"/>
</dbReference>
<dbReference type="PROSITE" id="PS00065">
    <property type="entry name" value="D_2_HYDROXYACID_DH_1"/>
    <property type="match status" value="1"/>
</dbReference>
<comment type="subcellular location">
    <subcellularLocation>
        <location evidence="5">Cytoplasm</location>
    </subcellularLocation>
</comment>
<dbReference type="PANTHER" id="PTHR43761">
    <property type="entry name" value="D-ISOMER SPECIFIC 2-HYDROXYACID DEHYDROGENASE FAMILY PROTEIN (AFU_ORTHOLOGUE AFUA_1G13630)"/>
    <property type="match status" value="1"/>
</dbReference>
<feature type="binding site" evidence="5">
    <location>
        <position position="147"/>
    </location>
    <ligand>
        <name>NAD(+)</name>
        <dbReference type="ChEBI" id="CHEBI:57540"/>
    </ligand>
</feature>
<feature type="binding site" evidence="5">
    <location>
        <position position="259"/>
    </location>
    <ligand>
        <name>substrate</name>
    </ligand>
</feature>
<feature type="active site" evidence="5">
    <location>
        <position position="238"/>
    </location>
</feature>
<reference evidence="7 8" key="1">
    <citation type="submission" date="2015-06" db="EMBL/GenBank/DDBJ databases">
        <title>Prevotella sp. 109, sp. nov., a novel member of the family Prevotellaceae isolated from human faeces.</title>
        <authorList>
            <person name="Shkoporov A.N."/>
            <person name="Chaplin A.V."/>
            <person name="Kafarskaia L.I."/>
            <person name="Efimov B.A."/>
        </authorList>
    </citation>
    <scope>NUCLEOTIDE SEQUENCE [LARGE SCALE GENOMIC DNA]</scope>
    <source>
        <strain evidence="7 8">109</strain>
    </source>
</reference>
<dbReference type="GO" id="GO:0005737">
    <property type="term" value="C:cytoplasm"/>
    <property type="evidence" value="ECO:0007669"/>
    <property type="project" value="UniProtKB-SubCell"/>
</dbReference>
<feature type="binding site" evidence="5">
    <location>
        <position position="67"/>
    </location>
    <ligand>
        <name>substrate</name>
    </ligand>
</feature>
<accession>A0A8E1QZ08</accession>
<dbReference type="EMBL" id="LFQU01000002">
    <property type="protein sequence ID" value="KOO69465.1"/>
    <property type="molecule type" value="Genomic_DNA"/>
</dbReference>
<keyword evidence="1 5" id="KW-0963">Cytoplasm</keyword>
<comment type="function">
    <text evidence="5">Catalyzes the oxidation of erythronate-4-phosphate to 3-hydroxy-2-oxo-4-phosphonooxybutanoate.</text>
</comment>
<dbReference type="OrthoDB" id="1522997at2"/>
<keyword evidence="8" id="KW-1185">Reference proteome</keyword>
<dbReference type="Pfam" id="PF02826">
    <property type="entry name" value="2-Hacid_dh_C"/>
    <property type="match status" value="1"/>
</dbReference>
<evidence type="ECO:0000256" key="3">
    <source>
        <dbReference type="ARBA" id="ARBA00023027"/>
    </source>
</evidence>
<organism evidence="7 8">
    <name type="scientific">Xylanibacter rarus</name>
    <dbReference type="NCBI Taxonomy" id="1676614"/>
    <lineage>
        <taxon>Bacteria</taxon>
        <taxon>Pseudomonadati</taxon>
        <taxon>Bacteroidota</taxon>
        <taxon>Bacteroidia</taxon>
        <taxon>Bacteroidales</taxon>
        <taxon>Prevotellaceae</taxon>
        <taxon>Xylanibacter</taxon>
    </lineage>
</organism>
<comment type="caution">
    <text evidence="7">The sequence shown here is derived from an EMBL/GenBank/DDBJ whole genome shotgun (WGS) entry which is preliminary data.</text>
</comment>
<evidence type="ECO:0000256" key="4">
    <source>
        <dbReference type="ARBA" id="ARBA00023096"/>
    </source>
</evidence>
<evidence type="ECO:0000259" key="6">
    <source>
        <dbReference type="Pfam" id="PF02826"/>
    </source>
</evidence>
<dbReference type="NCBIfam" id="NF001309">
    <property type="entry name" value="PRK00257.1"/>
    <property type="match status" value="1"/>
</dbReference>
<dbReference type="InterPro" id="IPR029752">
    <property type="entry name" value="D-isomer_DH_CS1"/>
</dbReference>
<feature type="binding site" evidence="5">
    <location>
        <position position="46"/>
    </location>
    <ligand>
        <name>substrate</name>
    </ligand>
</feature>
<proteinExistence type="inferred from homology"/>
<dbReference type="InterPro" id="IPR020921">
    <property type="entry name" value="Erythronate-4-P_DHase"/>
</dbReference>
<evidence type="ECO:0000256" key="5">
    <source>
        <dbReference type="HAMAP-Rule" id="MF_01825"/>
    </source>
</evidence>
<dbReference type="RefSeq" id="WP_053397561.1">
    <property type="nucleotide sequence ID" value="NZ_LFQU01000002.1"/>
</dbReference>
<comment type="similarity">
    <text evidence="5">Belongs to the D-isomer specific 2-hydroxyacid dehydrogenase family. PdxB subfamily.</text>
</comment>
<dbReference type="GO" id="GO:0008615">
    <property type="term" value="P:pyridoxine biosynthetic process"/>
    <property type="evidence" value="ECO:0007669"/>
    <property type="project" value="UniProtKB-UniRule"/>
</dbReference>
<comment type="catalytic activity">
    <reaction evidence="5">
        <text>4-phospho-D-erythronate + NAD(+) = (R)-3-hydroxy-2-oxo-4-phosphooxybutanoate + NADH + H(+)</text>
        <dbReference type="Rhea" id="RHEA:18829"/>
        <dbReference type="ChEBI" id="CHEBI:15378"/>
        <dbReference type="ChEBI" id="CHEBI:57540"/>
        <dbReference type="ChEBI" id="CHEBI:57945"/>
        <dbReference type="ChEBI" id="CHEBI:58538"/>
        <dbReference type="ChEBI" id="CHEBI:58766"/>
        <dbReference type="EC" id="1.1.1.290"/>
    </reaction>
</comment>
<feature type="binding site" evidence="5">
    <location>
        <position position="233"/>
    </location>
    <ligand>
        <name>NAD(+)</name>
        <dbReference type="ChEBI" id="CHEBI:57540"/>
    </ligand>
</feature>
<comment type="subunit">
    <text evidence="5">Homodimer.</text>
</comment>
<dbReference type="PANTHER" id="PTHR43761:SF1">
    <property type="entry name" value="D-ISOMER SPECIFIC 2-HYDROXYACID DEHYDROGENASE CATALYTIC DOMAIN-CONTAINING PROTEIN-RELATED"/>
    <property type="match status" value="1"/>
</dbReference>
<dbReference type="InterPro" id="IPR038251">
    <property type="entry name" value="PdxB_dimer_sf"/>
</dbReference>
<evidence type="ECO:0000256" key="2">
    <source>
        <dbReference type="ARBA" id="ARBA00023002"/>
    </source>
</evidence>
<protein>
    <recommendedName>
        <fullName evidence="5">Erythronate-4-phosphate dehydrogenase</fullName>
        <ecNumber evidence="5">1.1.1.290</ecNumber>
    </recommendedName>
</protein>
<comment type="caution">
    <text evidence="5">Lacks conserved residue(s) required for the propagation of feature annotation.</text>
</comment>
<feature type="domain" description="D-isomer specific 2-hydroxyacid dehydrogenase NAD-binding" evidence="6">
    <location>
        <begin position="110"/>
        <end position="257"/>
    </location>
</feature>
<comment type="pathway">
    <text evidence="5">Cofactor biosynthesis; pyridoxine 5'-phosphate biosynthesis; pyridoxine 5'-phosphate from D-erythrose 4-phosphate: step 2/5.</text>
</comment>
<sequence length="345" mass="37690">MKIVIDDKIPYIRDAISRITDDAVYLKGSEIGPGDARDADALIVRTRTRCDEQLLSGSRVRFVATATIGFDHIDAAYMERAGIEWMSCPGCNSASVAQYLRSVLILLKRDKGMRPESSTIGIVGCGHVGSKVAQVAAGMGMRVLVCDPPRQERGDAGTFVAMSDIEEQCDVITFHVPLVKDGPHPTLHMADADFFGRLQCRPVIINTSRGAVVDNDALLDALIYNKVKDAVIDTWEHEPQINLRLMDRAWIATPHIAGYSADGKANADNMVISGLCRHFGISVPCIISPPELPQDFVAADDPDDLSLQLYNPLDDSSRLKASPESFEELRGNYPLRRESAPAGRA</sequence>
<keyword evidence="3 5" id="KW-0520">NAD</keyword>
<evidence type="ECO:0000256" key="1">
    <source>
        <dbReference type="ARBA" id="ARBA00022490"/>
    </source>
</evidence>
<evidence type="ECO:0000313" key="8">
    <source>
        <dbReference type="Proteomes" id="UP000036951"/>
    </source>
</evidence>
<dbReference type="Proteomes" id="UP000036951">
    <property type="component" value="Unassembled WGS sequence"/>
</dbReference>
<dbReference type="AlphaFoldDB" id="A0A8E1QZ08"/>
<feature type="binding site" evidence="5">
    <location>
        <position position="258"/>
    </location>
    <ligand>
        <name>NAD(+)</name>
        <dbReference type="ChEBI" id="CHEBI:57540"/>
    </ligand>
</feature>
<dbReference type="GO" id="GO:0051287">
    <property type="term" value="F:NAD binding"/>
    <property type="evidence" value="ECO:0007669"/>
    <property type="project" value="InterPro"/>
</dbReference>
<feature type="active site" description="Proton donor" evidence="5">
    <location>
        <position position="255"/>
    </location>
</feature>
<keyword evidence="2 5" id="KW-0560">Oxidoreductase</keyword>
<dbReference type="Gene3D" id="3.30.1370.170">
    <property type="match status" value="1"/>
</dbReference>
<gene>
    <name evidence="5" type="primary">pdxB</name>
    <name evidence="7" type="ORF">ACU52_02050</name>
</gene>